<dbReference type="KEGG" id="pbor:BSF38_02886"/>
<keyword evidence="1" id="KW-0812">Transmembrane</keyword>
<evidence type="ECO:0000313" key="3">
    <source>
        <dbReference type="Proteomes" id="UP000186309"/>
    </source>
</evidence>
<name>A0A1U7CR14_9BACT</name>
<keyword evidence="1" id="KW-1133">Transmembrane helix</keyword>
<dbReference type="AlphaFoldDB" id="A0A1U7CR14"/>
<evidence type="ECO:0008006" key="4">
    <source>
        <dbReference type="Google" id="ProtNLM"/>
    </source>
</evidence>
<dbReference type="STRING" id="1387353.BSF38_02886"/>
<keyword evidence="1" id="KW-0472">Membrane</keyword>
<organism evidence="2 3">
    <name type="scientific">Paludisphaera borealis</name>
    <dbReference type="NCBI Taxonomy" id="1387353"/>
    <lineage>
        <taxon>Bacteria</taxon>
        <taxon>Pseudomonadati</taxon>
        <taxon>Planctomycetota</taxon>
        <taxon>Planctomycetia</taxon>
        <taxon>Isosphaerales</taxon>
        <taxon>Isosphaeraceae</taxon>
        <taxon>Paludisphaera</taxon>
    </lineage>
</organism>
<reference evidence="3" key="1">
    <citation type="submission" date="2016-12" db="EMBL/GenBank/DDBJ databases">
        <title>Comparative genomics of four Isosphaeraceae planctomycetes: a common pool of plasmids and glycoside hydrolase genes.</title>
        <authorList>
            <person name="Ivanova A."/>
        </authorList>
    </citation>
    <scope>NUCLEOTIDE SEQUENCE [LARGE SCALE GENOMIC DNA]</scope>
    <source>
        <strain evidence="3">PX4</strain>
    </source>
</reference>
<dbReference type="EMBL" id="CP019082">
    <property type="protein sequence ID" value="APW61372.1"/>
    <property type="molecule type" value="Genomic_DNA"/>
</dbReference>
<evidence type="ECO:0000256" key="1">
    <source>
        <dbReference type="SAM" id="Phobius"/>
    </source>
</evidence>
<feature type="transmembrane region" description="Helical" evidence="1">
    <location>
        <begin position="347"/>
        <end position="376"/>
    </location>
</feature>
<protein>
    <recommendedName>
        <fullName evidence="4">Glycosyltransferase RgtA/B/C/D-like domain-containing protein</fullName>
    </recommendedName>
</protein>
<proteinExistence type="predicted"/>
<dbReference type="RefSeq" id="WP_076346671.1">
    <property type="nucleotide sequence ID" value="NZ_CP019082.1"/>
</dbReference>
<accession>A0A1U7CR14</accession>
<feature type="transmembrane region" description="Helical" evidence="1">
    <location>
        <begin position="453"/>
        <end position="472"/>
    </location>
</feature>
<keyword evidence="3" id="KW-1185">Reference proteome</keyword>
<evidence type="ECO:0000313" key="2">
    <source>
        <dbReference type="EMBL" id="APW61372.1"/>
    </source>
</evidence>
<gene>
    <name evidence="2" type="ORF">BSF38_02886</name>
</gene>
<feature type="transmembrane region" description="Helical" evidence="1">
    <location>
        <begin position="396"/>
        <end position="417"/>
    </location>
</feature>
<feature type="transmembrane region" description="Helical" evidence="1">
    <location>
        <begin position="310"/>
        <end position="335"/>
    </location>
</feature>
<dbReference type="Proteomes" id="UP000186309">
    <property type="component" value="Chromosome"/>
</dbReference>
<sequence length="503" mass="53515">MTVERKRKLDLAMGVAALLVLGFLGAVDSGEIPLGVPGEWQWPRLGAKPATTSLLIAAAGVVAYGGYAALGYRALGVPSRVGLREAGWVAGLAVSAATLQVVIPLGASDGYGLTKWARVHCQRGATGYYTIAKTQAAADPWKFLADYPKWIESQDAYHIGTHPPGLIAMHCGLLALMERQVAAADLLNAAMPPSVGAGFRWVEVKESTTIARSDRAAIYLTSLVTLLACAGTVAPLYVLARESLPPQSAWVGAAFWPLAPALNLFQPLADAAYPLLSATALATAAWSIRLRGGPGLAGWAWATPAIASGAVMAFGMMFTLAFLPVGLIVALVVLATRAVSWPRRFEVIAWIGVGFVAVVALDWLATSADPFVVWWWNLRNHERFYEECRRSYLPWLLVNPVELAIAAGLPTVVWCLIGATVDHRGVPRAAWCALAVLAIVDLSGRNMSEVARLWMIFLPPLFTAAGVGLTRLGGGVQAVFVTVLLIGLQTVGLQCMVQLVYSL</sequence>
<feature type="transmembrane region" description="Helical" evidence="1">
    <location>
        <begin position="216"/>
        <end position="237"/>
    </location>
</feature>
<feature type="transmembrane region" description="Helical" evidence="1">
    <location>
        <begin position="53"/>
        <end position="75"/>
    </location>
</feature>
<feature type="transmembrane region" description="Helical" evidence="1">
    <location>
        <begin position="479"/>
        <end position="501"/>
    </location>
</feature>
<dbReference type="OrthoDB" id="213905at2"/>